<dbReference type="Gene3D" id="2.160.20.80">
    <property type="entry name" value="E3 ubiquitin-protein ligase SopA"/>
    <property type="match status" value="1"/>
</dbReference>
<dbReference type="Gene3D" id="3.40.1460.10">
    <property type="entry name" value="Nuclease A inhibitor-like"/>
    <property type="match status" value="1"/>
</dbReference>
<dbReference type="Pfam" id="PF00805">
    <property type="entry name" value="Pentapeptide"/>
    <property type="match status" value="1"/>
</dbReference>
<dbReference type="InterPro" id="IPR051082">
    <property type="entry name" value="Pentapeptide-BTB/POZ_domain"/>
</dbReference>
<dbReference type="SUPFAM" id="SSF82602">
    <property type="entry name" value="Nuclease A inhibitor (NuiA)"/>
    <property type="match status" value="1"/>
</dbReference>
<dbReference type="PANTHER" id="PTHR14136:SF17">
    <property type="entry name" value="BTB_POZ DOMAIN-CONTAINING PROTEIN KCTD9"/>
    <property type="match status" value="1"/>
</dbReference>
<dbReference type="PANTHER" id="PTHR14136">
    <property type="entry name" value="BTB_POZ DOMAIN-CONTAINING PROTEIN KCTD9"/>
    <property type="match status" value="1"/>
</dbReference>
<dbReference type="SUPFAM" id="SSF141571">
    <property type="entry name" value="Pentapeptide repeat-like"/>
    <property type="match status" value="1"/>
</dbReference>
<dbReference type="InterPro" id="IPR001646">
    <property type="entry name" value="5peptide_repeat"/>
</dbReference>
<accession>A0A1Z4LPA7</accession>
<dbReference type="OrthoDB" id="572477at2"/>
<dbReference type="InterPro" id="IPR036587">
    <property type="entry name" value="NucleaseA_inhib-like_sf"/>
</dbReference>
<name>A0A1Z4LPA7_9CYAN</name>
<dbReference type="AlphaFoldDB" id="A0A1Z4LPA7"/>
<keyword evidence="2" id="KW-1185">Reference proteome</keyword>
<gene>
    <name evidence="1" type="ORF">NIES267_24040</name>
</gene>
<proteinExistence type="predicted"/>
<protein>
    <submittedName>
        <fullName evidence="1">Pentapeptide repeat protein</fullName>
    </submittedName>
</protein>
<dbReference type="Pfam" id="PF07924">
    <property type="entry name" value="NuiA"/>
    <property type="match status" value="1"/>
</dbReference>
<reference evidence="1 2" key="1">
    <citation type="submission" date="2017-06" db="EMBL/GenBank/DDBJ databases">
        <title>Genome sequencing of cyanobaciteial culture collection at National Institute for Environmental Studies (NIES).</title>
        <authorList>
            <person name="Hirose Y."/>
            <person name="Shimura Y."/>
            <person name="Fujisawa T."/>
            <person name="Nakamura Y."/>
            <person name="Kawachi M."/>
        </authorList>
    </citation>
    <scope>NUCLEOTIDE SEQUENCE [LARGE SCALE GENOMIC DNA]</scope>
    <source>
        <strain evidence="1 2">NIES-267</strain>
    </source>
</reference>
<dbReference type="Proteomes" id="UP000218418">
    <property type="component" value="Chromosome"/>
</dbReference>
<evidence type="ECO:0000313" key="1">
    <source>
        <dbReference type="EMBL" id="BAY82918.1"/>
    </source>
</evidence>
<organism evidence="1 2">
    <name type="scientific">Calothrix parasitica NIES-267</name>
    <dbReference type="NCBI Taxonomy" id="1973488"/>
    <lineage>
        <taxon>Bacteria</taxon>
        <taxon>Bacillati</taxon>
        <taxon>Cyanobacteriota</taxon>
        <taxon>Cyanophyceae</taxon>
        <taxon>Nostocales</taxon>
        <taxon>Calotrichaceae</taxon>
        <taxon>Calothrix</taxon>
    </lineage>
</organism>
<dbReference type="EMBL" id="AP018227">
    <property type="protein sequence ID" value="BAY82918.1"/>
    <property type="molecule type" value="Genomic_DNA"/>
</dbReference>
<sequence>MDVEELRQRYKDGERDFSGIELRDVDLKGIDLSDVVFHRAKLINVDLSNAKLWKADLSEADLTGSNLSNANLWKANLRNAILTNTDLSYTNSTGADFIGTNIDAALNSGSYYSFVVDESKNKNTELLIELRELTRGLYHSYNSEGSSDSDYYIFLWDTASRGDFTLEKFLEAADFLVEVDSIDLLEGKFKIEEFSFILQDIKQYIVNREYFYFELDTGLLDEPIPVLIGNTEAGDWIGICPIFDIERYGEEEIGRIQDNASRKIEYKPLISGLKNLETVEIFNEELDWTLEGIAWEIAENRNNLLHNLLKSSNLINFYDDYERAFGREGFFGENDNYENECFPEREEMNKKISNIIKTRFNDIKIYWIGDVSIDVYIIGKIETGDWIAINTKLIQT</sequence>
<dbReference type="InterPro" id="IPR012489">
    <property type="entry name" value="NucleaseA_inhib-like"/>
</dbReference>
<evidence type="ECO:0000313" key="2">
    <source>
        <dbReference type="Proteomes" id="UP000218418"/>
    </source>
</evidence>